<name>A0A392TSP3_9FABA</name>
<keyword evidence="2" id="KW-1185">Reference proteome</keyword>
<dbReference type="Proteomes" id="UP000265520">
    <property type="component" value="Unassembled WGS sequence"/>
</dbReference>
<protein>
    <submittedName>
        <fullName evidence="1">UDP-glycosyltransferase</fullName>
    </submittedName>
</protein>
<dbReference type="GO" id="GO:0016740">
    <property type="term" value="F:transferase activity"/>
    <property type="evidence" value="ECO:0007669"/>
    <property type="project" value="UniProtKB-KW"/>
</dbReference>
<accession>A0A392TSP3</accession>
<evidence type="ECO:0000313" key="1">
    <source>
        <dbReference type="EMBL" id="MCI63136.1"/>
    </source>
</evidence>
<keyword evidence="1" id="KW-0808">Transferase</keyword>
<proteinExistence type="predicted"/>
<sequence>QEVQCEFRDLIEPVNIPGSTRVHGKDLLYLVQDRKDDAYKCILMASDRSWLMVS</sequence>
<feature type="non-terminal residue" evidence="1">
    <location>
        <position position="1"/>
    </location>
</feature>
<comment type="caution">
    <text evidence="1">The sequence shown here is derived from an EMBL/GenBank/DDBJ whole genome shotgun (WGS) entry which is preliminary data.</text>
</comment>
<evidence type="ECO:0000313" key="2">
    <source>
        <dbReference type="Proteomes" id="UP000265520"/>
    </source>
</evidence>
<dbReference type="EMBL" id="LXQA010631740">
    <property type="protein sequence ID" value="MCI63136.1"/>
    <property type="molecule type" value="Genomic_DNA"/>
</dbReference>
<reference evidence="1 2" key="1">
    <citation type="journal article" date="2018" name="Front. Plant Sci.">
        <title>Red Clover (Trifolium pratense) and Zigzag Clover (T. medium) - A Picture of Genomic Similarities and Differences.</title>
        <authorList>
            <person name="Dluhosova J."/>
            <person name="Istvanek J."/>
            <person name="Nedelnik J."/>
            <person name="Repkova J."/>
        </authorList>
    </citation>
    <scope>NUCLEOTIDE SEQUENCE [LARGE SCALE GENOMIC DNA]</scope>
    <source>
        <strain evidence="2">cv. 10/8</strain>
        <tissue evidence="1">Leaf</tissue>
    </source>
</reference>
<dbReference type="AlphaFoldDB" id="A0A392TSP3"/>
<organism evidence="1 2">
    <name type="scientific">Trifolium medium</name>
    <dbReference type="NCBI Taxonomy" id="97028"/>
    <lineage>
        <taxon>Eukaryota</taxon>
        <taxon>Viridiplantae</taxon>
        <taxon>Streptophyta</taxon>
        <taxon>Embryophyta</taxon>
        <taxon>Tracheophyta</taxon>
        <taxon>Spermatophyta</taxon>
        <taxon>Magnoliopsida</taxon>
        <taxon>eudicotyledons</taxon>
        <taxon>Gunneridae</taxon>
        <taxon>Pentapetalae</taxon>
        <taxon>rosids</taxon>
        <taxon>fabids</taxon>
        <taxon>Fabales</taxon>
        <taxon>Fabaceae</taxon>
        <taxon>Papilionoideae</taxon>
        <taxon>50 kb inversion clade</taxon>
        <taxon>NPAAA clade</taxon>
        <taxon>Hologalegina</taxon>
        <taxon>IRL clade</taxon>
        <taxon>Trifolieae</taxon>
        <taxon>Trifolium</taxon>
    </lineage>
</organism>